<evidence type="ECO:0000313" key="1">
    <source>
        <dbReference type="EMBL" id="RNA11279.1"/>
    </source>
</evidence>
<dbReference type="EMBL" id="REGN01005999">
    <property type="protein sequence ID" value="RNA11279.1"/>
    <property type="molecule type" value="Genomic_DNA"/>
</dbReference>
<gene>
    <name evidence="1" type="ORF">BpHYR1_014838</name>
</gene>
<evidence type="ECO:0000313" key="2">
    <source>
        <dbReference type="Proteomes" id="UP000276133"/>
    </source>
</evidence>
<reference evidence="1 2" key="1">
    <citation type="journal article" date="2018" name="Sci. Rep.">
        <title>Genomic signatures of local adaptation to the degree of environmental predictability in rotifers.</title>
        <authorList>
            <person name="Franch-Gras L."/>
            <person name="Hahn C."/>
            <person name="Garcia-Roger E.M."/>
            <person name="Carmona M.J."/>
            <person name="Serra M."/>
            <person name="Gomez A."/>
        </authorList>
    </citation>
    <scope>NUCLEOTIDE SEQUENCE [LARGE SCALE GENOMIC DNA]</scope>
    <source>
        <strain evidence="1">HYR1</strain>
    </source>
</reference>
<protein>
    <submittedName>
        <fullName evidence="1">Uncharacterized protein</fullName>
    </submittedName>
</protein>
<comment type="caution">
    <text evidence="1">The sequence shown here is derived from an EMBL/GenBank/DDBJ whole genome shotgun (WGS) entry which is preliminary data.</text>
</comment>
<dbReference type="Proteomes" id="UP000276133">
    <property type="component" value="Unassembled WGS sequence"/>
</dbReference>
<accession>A0A3M7QJ22</accession>
<dbReference type="AlphaFoldDB" id="A0A3M7QJ22"/>
<proteinExistence type="predicted"/>
<keyword evidence="2" id="KW-1185">Reference proteome</keyword>
<organism evidence="1 2">
    <name type="scientific">Brachionus plicatilis</name>
    <name type="common">Marine rotifer</name>
    <name type="synonym">Brachionus muelleri</name>
    <dbReference type="NCBI Taxonomy" id="10195"/>
    <lineage>
        <taxon>Eukaryota</taxon>
        <taxon>Metazoa</taxon>
        <taxon>Spiralia</taxon>
        <taxon>Gnathifera</taxon>
        <taxon>Rotifera</taxon>
        <taxon>Eurotatoria</taxon>
        <taxon>Monogononta</taxon>
        <taxon>Pseudotrocha</taxon>
        <taxon>Ploima</taxon>
        <taxon>Brachionidae</taxon>
        <taxon>Brachionus</taxon>
    </lineage>
</organism>
<sequence>MELLGMRDFIKSIQFQVLTSLINSKRVPSGVCPLFTLHVKKRLTNIDQFFHTLDSISSLEKTD</sequence>
<name>A0A3M7QJ22_BRAPC</name>